<dbReference type="GO" id="GO:0003862">
    <property type="term" value="F:3-isopropylmalate dehydrogenase activity"/>
    <property type="evidence" value="ECO:0007669"/>
    <property type="project" value="UniProtKB-EC"/>
</dbReference>
<feature type="domain" description="Isopropylmalate dehydrogenase-like" evidence="7">
    <location>
        <begin position="3"/>
        <end position="364"/>
    </location>
</feature>
<keyword evidence="4 8" id="KW-0560">Oxidoreductase</keyword>
<dbReference type="NCBIfam" id="NF002898">
    <property type="entry name" value="PRK03437.1"/>
    <property type="match status" value="1"/>
</dbReference>
<accession>A0A432MGK5</accession>
<keyword evidence="9" id="KW-1185">Reference proteome</keyword>
<dbReference type="InterPro" id="IPR019818">
    <property type="entry name" value="IsoCit/isopropylmalate_DH_CS"/>
</dbReference>
<proteinExistence type="predicted"/>
<dbReference type="EC" id="1.1.1.85" evidence="8"/>
<reference evidence="8 9" key="1">
    <citation type="submission" date="2018-12" db="EMBL/GenBank/DDBJ databases">
        <authorList>
            <person name="Toschakov S.V."/>
        </authorList>
    </citation>
    <scope>NUCLEOTIDE SEQUENCE [LARGE SCALE GENOMIC DNA]</scope>
    <source>
        <strain evidence="8 9">GM2012</strain>
    </source>
</reference>
<comment type="cofactor">
    <cofactor evidence="2">
        <name>Mg(2+)</name>
        <dbReference type="ChEBI" id="CHEBI:18420"/>
    </cofactor>
</comment>
<dbReference type="OrthoDB" id="9806254at2"/>
<dbReference type="SMART" id="SM01329">
    <property type="entry name" value="Iso_dh"/>
    <property type="match status" value="1"/>
</dbReference>
<dbReference type="InterPro" id="IPR024084">
    <property type="entry name" value="IsoPropMal-DH-like_dom"/>
</dbReference>
<evidence type="ECO:0000256" key="4">
    <source>
        <dbReference type="ARBA" id="ARBA00023002"/>
    </source>
</evidence>
<evidence type="ECO:0000256" key="2">
    <source>
        <dbReference type="ARBA" id="ARBA00001946"/>
    </source>
</evidence>
<evidence type="ECO:0000256" key="6">
    <source>
        <dbReference type="ARBA" id="ARBA00023211"/>
    </source>
</evidence>
<dbReference type="RefSeq" id="WP_126726760.1">
    <property type="nucleotide sequence ID" value="NZ_RYZH01000036.1"/>
</dbReference>
<keyword evidence="6" id="KW-0464">Manganese</keyword>
<dbReference type="Gene3D" id="3.40.718.10">
    <property type="entry name" value="Isopropylmalate Dehydrogenase"/>
    <property type="match status" value="1"/>
</dbReference>
<dbReference type="GO" id="GO:0000287">
    <property type="term" value="F:magnesium ion binding"/>
    <property type="evidence" value="ECO:0007669"/>
    <property type="project" value="InterPro"/>
</dbReference>
<protein>
    <submittedName>
        <fullName evidence="8">3-isopropylmalate dehydrogenase</fullName>
        <ecNumber evidence="8">1.1.1.85</ecNumber>
    </submittedName>
</protein>
<organism evidence="8 9">
    <name type="scientific">Tautonia sociabilis</name>
    <dbReference type="NCBI Taxonomy" id="2080755"/>
    <lineage>
        <taxon>Bacteria</taxon>
        <taxon>Pseudomonadati</taxon>
        <taxon>Planctomycetota</taxon>
        <taxon>Planctomycetia</taxon>
        <taxon>Isosphaerales</taxon>
        <taxon>Isosphaeraceae</taxon>
        <taxon>Tautonia</taxon>
    </lineage>
</organism>
<dbReference type="SUPFAM" id="SSF53659">
    <property type="entry name" value="Isocitrate/Isopropylmalate dehydrogenase-like"/>
    <property type="match status" value="1"/>
</dbReference>
<comment type="caution">
    <text evidence="8">The sequence shown here is derived from an EMBL/GenBank/DDBJ whole genome shotgun (WGS) entry which is preliminary data.</text>
</comment>
<dbReference type="Proteomes" id="UP000280296">
    <property type="component" value="Unassembled WGS sequence"/>
</dbReference>
<dbReference type="EMBL" id="RYZH01000036">
    <property type="protein sequence ID" value="RUL85822.1"/>
    <property type="molecule type" value="Genomic_DNA"/>
</dbReference>
<dbReference type="Pfam" id="PF00180">
    <property type="entry name" value="Iso_dh"/>
    <property type="match status" value="1"/>
</dbReference>
<keyword evidence="5" id="KW-0520">NAD</keyword>
<reference evidence="8 9" key="2">
    <citation type="submission" date="2019-01" db="EMBL/GenBank/DDBJ databases">
        <title>Tautonia sociabilis, a novel thermotolerant planctomycete of Isosphaeraceae family, isolated from a 4000 m deep subterranean habitat.</title>
        <authorList>
            <person name="Kovaleva O.L."/>
            <person name="Elcheninov A.G."/>
            <person name="Van Heerden E."/>
            <person name="Toshchakov S.V."/>
            <person name="Novikov A."/>
            <person name="Bonch-Osmolovskaya E.A."/>
            <person name="Kublanov I.V."/>
        </authorList>
    </citation>
    <scope>NUCLEOTIDE SEQUENCE [LARGE SCALE GENOMIC DNA]</scope>
    <source>
        <strain evidence="8 9">GM2012</strain>
    </source>
</reference>
<gene>
    <name evidence="8" type="ORF">TsocGM_17525</name>
</gene>
<name>A0A432MGK5_9BACT</name>
<evidence type="ECO:0000313" key="9">
    <source>
        <dbReference type="Proteomes" id="UP000280296"/>
    </source>
</evidence>
<dbReference type="GO" id="GO:0051287">
    <property type="term" value="F:NAD binding"/>
    <property type="evidence" value="ECO:0007669"/>
    <property type="project" value="InterPro"/>
</dbReference>
<keyword evidence="3" id="KW-0479">Metal-binding</keyword>
<dbReference type="PANTHER" id="PTHR43275">
    <property type="entry name" value="D-MALATE DEHYDROGENASE [DECARBOXYLATING]"/>
    <property type="match status" value="1"/>
</dbReference>
<evidence type="ECO:0000256" key="3">
    <source>
        <dbReference type="ARBA" id="ARBA00022723"/>
    </source>
</evidence>
<dbReference type="InterPro" id="IPR050501">
    <property type="entry name" value="ICDH/IPMDH"/>
</dbReference>
<sequence length="371" mass="39279">MATIGVIPGDGVGPEVIREAVAILEDLGAARGLGLDFAPVDLGSDRYLRTGEVLPESVQQELSRCDAILLGAIGDPRVPPGVLEKGLLLRLRFDFQQYINLRPVQLFPGVETPIKGKGPEQIDLVVVRENNEDLYVGAGGFTRKGTPEEVAIQTSINTRAGVERCLRYAFDLAGRRAQARVFPGLSDADRAAGKRGLVSLVAKTNVLTFAHDLWDRAFREVAADYPAIKTDYHHVDACCMRLVVSPERYDVIVTTNMFGDIITDLGAVLQGGMGVAASGNLNPERTYPSMFEPVHGSAPDIAGTGKANPIAAILSIGLLLDHLGSPDAAADVRSAVARVLADPGAPKTPDLGGTATTSEVGRAVREAIAAK</sequence>
<evidence type="ECO:0000313" key="8">
    <source>
        <dbReference type="EMBL" id="RUL85822.1"/>
    </source>
</evidence>
<evidence type="ECO:0000256" key="1">
    <source>
        <dbReference type="ARBA" id="ARBA00001936"/>
    </source>
</evidence>
<dbReference type="PANTHER" id="PTHR43275:SF1">
    <property type="entry name" value="D-MALATE DEHYDROGENASE [DECARBOXYLATING]"/>
    <property type="match status" value="1"/>
</dbReference>
<comment type="cofactor">
    <cofactor evidence="1">
        <name>Mn(2+)</name>
        <dbReference type="ChEBI" id="CHEBI:29035"/>
    </cofactor>
</comment>
<evidence type="ECO:0000256" key="5">
    <source>
        <dbReference type="ARBA" id="ARBA00023027"/>
    </source>
</evidence>
<evidence type="ECO:0000259" key="7">
    <source>
        <dbReference type="SMART" id="SM01329"/>
    </source>
</evidence>
<dbReference type="PROSITE" id="PS00470">
    <property type="entry name" value="IDH_IMDH"/>
    <property type="match status" value="1"/>
</dbReference>
<dbReference type="AlphaFoldDB" id="A0A432MGK5"/>